<name>A0A0J8B3C7_BETVV</name>
<gene>
    <name evidence="1" type="ORF">BVRB_022160</name>
</gene>
<dbReference type="Gramene" id="KMS94363">
    <property type="protein sequence ID" value="KMS94363"/>
    <property type="gene ID" value="BVRB_022160"/>
</dbReference>
<protein>
    <submittedName>
        <fullName evidence="1">Uncharacterized protein</fullName>
    </submittedName>
</protein>
<proteinExistence type="predicted"/>
<evidence type="ECO:0000313" key="1">
    <source>
        <dbReference type="EMBL" id="KMS94363.1"/>
    </source>
</evidence>
<organism evidence="1 2">
    <name type="scientific">Beta vulgaris subsp. vulgaris</name>
    <name type="common">Beet</name>
    <dbReference type="NCBI Taxonomy" id="3555"/>
    <lineage>
        <taxon>Eukaryota</taxon>
        <taxon>Viridiplantae</taxon>
        <taxon>Streptophyta</taxon>
        <taxon>Embryophyta</taxon>
        <taxon>Tracheophyta</taxon>
        <taxon>Spermatophyta</taxon>
        <taxon>Magnoliopsida</taxon>
        <taxon>eudicotyledons</taxon>
        <taxon>Gunneridae</taxon>
        <taxon>Pentapetalae</taxon>
        <taxon>Caryophyllales</taxon>
        <taxon>Chenopodiaceae</taxon>
        <taxon>Betoideae</taxon>
        <taxon>Beta</taxon>
    </lineage>
</organism>
<dbReference type="EMBL" id="KQ093983">
    <property type="protein sequence ID" value="KMS94363.1"/>
    <property type="molecule type" value="Genomic_DNA"/>
</dbReference>
<keyword evidence="2" id="KW-1185">Reference proteome</keyword>
<accession>A0A0J8B3C7</accession>
<sequence length="168" mass="18333">MWTCELGVSVGGPTTKVCSVEGIIRNPKYDLRREYRAHAFNPTCTIEIIVEGIERDSRKLKFVGVAALNVFTVRGAQAQPTQAQQQEFCLNSGNFQLPLYAELVRSKDVFLASSYSNLPRIPCATVLVRIVPAAKSKDLGEVLSTSTTPESAWVEKGLVSPAPSYNVG</sequence>
<dbReference type="Proteomes" id="UP000035740">
    <property type="component" value="Unassembled WGS sequence"/>
</dbReference>
<reference evidence="1 2" key="1">
    <citation type="journal article" date="2014" name="Nature">
        <title>The genome of the recently domesticated crop plant sugar beet (Beta vulgaris).</title>
        <authorList>
            <person name="Dohm J.C."/>
            <person name="Minoche A.E."/>
            <person name="Holtgrawe D."/>
            <person name="Capella-Gutierrez S."/>
            <person name="Zakrzewski F."/>
            <person name="Tafer H."/>
            <person name="Rupp O."/>
            <person name="Sorensen T.R."/>
            <person name="Stracke R."/>
            <person name="Reinhardt R."/>
            <person name="Goesmann A."/>
            <person name="Kraft T."/>
            <person name="Schulz B."/>
            <person name="Stadler P.F."/>
            <person name="Schmidt T."/>
            <person name="Gabaldon T."/>
            <person name="Lehrach H."/>
            <person name="Weisshaar B."/>
            <person name="Himmelbauer H."/>
        </authorList>
    </citation>
    <scope>NUCLEOTIDE SEQUENCE [LARGE SCALE GENOMIC DNA]</scope>
    <source>
        <tissue evidence="1">Taproot</tissue>
    </source>
</reference>
<dbReference type="AlphaFoldDB" id="A0A0J8B3C7"/>
<dbReference type="OrthoDB" id="289416at2759"/>
<evidence type="ECO:0000313" key="2">
    <source>
        <dbReference type="Proteomes" id="UP000035740"/>
    </source>
</evidence>